<accession>A0AA36G7C4</accession>
<organism evidence="3 4">
    <name type="scientific">Mesorhabditis spiculigera</name>
    <dbReference type="NCBI Taxonomy" id="96644"/>
    <lineage>
        <taxon>Eukaryota</taxon>
        <taxon>Metazoa</taxon>
        <taxon>Ecdysozoa</taxon>
        <taxon>Nematoda</taxon>
        <taxon>Chromadorea</taxon>
        <taxon>Rhabditida</taxon>
        <taxon>Rhabditina</taxon>
        <taxon>Rhabditomorpha</taxon>
        <taxon>Rhabditoidea</taxon>
        <taxon>Rhabditidae</taxon>
        <taxon>Mesorhabditinae</taxon>
        <taxon>Mesorhabditis</taxon>
    </lineage>
</organism>
<evidence type="ECO:0000313" key="3">
    <source>
        <dbReference type="EMBL" id="CAJ0582393.1"/>
    </source>
</evidence>
<evidence type="ECO:0000256" key="1">
    <source>
        <dbReference type="SAM" id="MobiDB-lite"/>
    </source>
</evidence>
<gene>
    <name evidence="3" type="ORF">MSPICULIGERA_LOCUS20526</name>
</gene>
<evidence type="ECO:0000256" key="2">
    <source>
        <dbReference type="SAM" id="SignalP"/>
    </source>
</evidence>
<protein>
    <recommendedName>
        <fullName evidence="5">Hymenoptaecin</fullName>
    </recommendedName>
</protein>
<proteinExistence type="predicted"/>
<evidence type="ECO:0000313" key="4">
    <source>
        <dbReference type="Proteomes" id="UP001177023"/>
    </source>
</evidence>
<dbReference type="EMBL" id="CATQJA010002664">
    <property type="protein sequence ID" value="CAJ0582393.1"/>
    <property type="molecule type" value="Genomic_DNA"/>
</dbReference>
<dbReference type="AlphaFoldDB" id="A0AA36G7C4"/>
<feature type="non-terminal residue" evidence="3">
    <location>
        <position position="154"/>
    </location>
</feature>
<dbReference type="Proteomes" id="UP001177023">
    <property type="component" value="Unassembled WGS sequence"/>
</dbReference>
<keyword evidence="4" id="KW-1185">Reference proteome</keyword>
<feature type="chain" id="PRO_5041287370" description="Hymenoptaecin" evidence="2">
    <location>
        <begin position="20"/>
        <end position="154"/>
    </location>
</feature>
<comment type="caution">
    <text evidence="3">The sequence shown here is derived from an EMBL/GenBank/DDBJ whole genome shotgun (WGS) entry which is preliminary data.</text>
</comment>
<feature type="signal peptide" evidence="2">
    <location>
        <begin position="1"/>
        <end position="19"/>
    </location>
</feature>
<feature type="region of interest" description="Disordered" evidence="1">
    <location>
        <begin position="52"/>
        <end position="89"/>
    </location>
</feature>
<keyword evidence="2" id="KW-0732">Signal</keyword>
<reference evidence="3" key="1">
    <citation type="submission" date="2023-06" db="EMBL/GenBank/DDBJ databases">
        <authorList>
            <person name="Delattre M."/>
        </authorList>
    </citation>
    <scope>NUCLEOTIDE SEQUENCE</scope>
    <source>
        <strain evidence="3">AF72</strain>
    </source>
</reference>
<evidence type="ECO:0008006" key="5">
    <source>
        <dbReference type="Google" id="ProtNLM"/>
    </source>
</evidence>
<sequence length="154" mass="16785">MQRLLSTLFFSNICWILRAGEFRTPSLYEISGYKDPVLNEVFREHQIELRQKAEPGEAPLLSNTPPPLAPRNPNYRGEVPIQRPSNGFEQAYNRPAHGQIGTDDGLTDLAAAGGRLAYGGAQQFFQGAGQVGQAFGIPNGGSNTFIDSAARFFG</sequence>
<name>A0AA36G7C4_9BILA</name>